<dbReference type="InterPro" id="IPR054725">
    <property type="entry name" value="Epr_GA-like"/>
</dbReference>
<evidence type="ECO:0000256" key="2">
    <source>
        <dbReference type="ARBA" id="ARBA00022512"/>
    </source>
</evidence>
<feature type="coiled-coil region" evidence="6">
    <location>
        <begin position="899"/>
        <end position="961"/>
    </location>
</feature>
<dbReference type="RefSeq" id="WP_052502870.1">
    <property type="nucleotide sequence ID" value="NZ_JXWY01000028.1"/>
</dbReference>
<dbReference type="EMBL" id="UHDT01000001">
    <property type="protein sequence ID" value="SUM56446.1"/>
    <property type="molecule type" value="Genomic_DNA"/>
</dbReference>
<dbReference type="Gene3D" id="3.80.10.10">
    <property type="entry name" value="Ribonuclease Inhibitor"/>
    <property type="match status" value="4"/>
</dbReference>
<dbReference type="PANTHER" id="PTHR45661:SF3">
    <property type="entry name" value="IG-LIKE DOMAIN-CONTAINING PROTEIN"/>
    <property type="match status" value="1"/>
</dbReference>
<feature type="coiled-coil region" evidence="6">
    <location>
        <begin position="799"/>
        <end position="861"/>
    </location>
</feature>
<dbReference type="Pfam" id="PF22775">
    <property type="entry name" value="GA_3"/>
    <property type="match status" value="9"/>
</dbReference>
<feature type="coiled-coil region" evidence="6">
    <location>
        <begin position="1199"/>
        <end position="1261"/>
    </location>
</feature>
<dbReference type="InterPro" id="IPR032675">
    <property type="entry name" value="LRR_dom_sf"/>
</dbReference>
<feature type="domain" description="Gram-positive cocci surface proteins LPxTG" evidence="8">
    <location>
        <begin position="1351"/>
        <end position="1387"/>
    </location>
</feature>
<evidence type="ECO:0000313" key="10">
    <source>
        <dbReference type="Proteomes" id="UP000254100"/>
    </source>
</evidence>
<dbReference type="PANTHER" id="PTHR45661">
    <property type="entry name" value="SURFACE ANTIGEN"/>
    <property type="match status" value="1"/>
</dbReference>
<dbReference type="Gene3D" id="1.20.58.90">
    <property type="match status" value="9"/>
</dbReference>
<keyword evidence="5" id="KW-0572">Peptidoglycan-anchor</keyword>
<keyword evidence="7" id="KW-0472">Membrane</keyword>
<gene>
    <name evidence="9" type="primary">pls_1</name>
    <name evidence="9" type="ORF">NCTC13832_00077</name>
</gene>
<dbReference type="InterPro" id="IPR019931">
    <property type="entry name" value="LPXTG_anchor"/>
</dbReference>
<feature type="coiled-coil region" evidence="6">
    <location>
        <begin position="599"/>
        <end position="661"/>
    </location>
</feature>
<evidence type="ECO:0000313" key="9">
    <source>
        <dbReference type="EMBL" id="SUM56446.1"/>
    </source>
</evidence>
<dbReference type="Pfam" id="PF13306">
    <property type="entry name" value="LRR_5"/>
    <property type="match status" value="1"/>
</dbReference>
<dbReference type="NCBIfam" id="TIGR01167">
    <property type="entry name" value="LPXTG_anchor"/>
    <property type="match status" value="1"/>
</dbReference>
<feature type="coiled-coil region" evidence="6">
    <location>
        <begin position="699"/>
        <end position="761"/>
    </location>
</feature>
<keyword evidence="7" id="KW-1133">Transmembrane helix</keyword>
<evidence type="ECO:0000256" key="4">
    <source>
        <dbReference type="ARBA" id="ARBA00022729"/>
    </source>
</evidence>
<organism evidence="9 10">
    <name type="scientific">Staphylococcus microti</name>
    <dbReference type="NCBI Taxonomy" id="569857"/>
    <lineage>
        <taxon>Bacteria</taxon>
        <taxon>Bacillati</taxon>
        <taxon>Bacillota</taxon>
        <taxon>Bacilli</taxon>
        <taxon>Bacillales</taxon>
        <taxon>Staphylococcaceae</taxon>
        <taxon>Staphylococcus</taxon>
    </lineage>
</organism>
<evidence type="ECO:0000259" key="8">
    <source>
        <dbReference type="PROSITE" id="PS50847"/>
    </source>
</evidence>
<name>A0A380GPT5_9STAP</name>
<evidence type="ECO:0000256" key="6">
    <source>
        <dbReference type="SAM" id="Coils"/>
    </source>
</evidence>
<dbReference type="OrthoDB" id="2414032at2"/>
<evidence type="ECO:0000256" key="7">
    <source>
        <dbReference type="SAM" id="Phobius"/>
    </source>
</evidence>
<feature type="transmembrane region" description="Helical" evidence="7">
    <location>
        <begin position="1361"/>
        <end position="1378"/>
    </location>
</feature>
<keyword evidence="7" id="KW-0812">Transmembrane</keyword>
<feature type="coiled-coil region" evidence="6">
    <location>
        <begin position="406"/>
        <end position="464"/>
    </location>
</feature>
<keyword evidence="2" id="KW-0134">Cell wall</keyword>
<dbReference type="InterPro" id="IPR026906">
    <property type="entry name" value="LRR_5"/>
</dbReference>
<dbReference type="InterPro" id="IPR053139">
    <property type="entry name" value="Surface_bspA-like"/>
</dbReference>
<feature type="coiled-coil region" evidence="6">
    <location>
        <begin position="506"/>
        <end position="561"/>
    </location>
</feature>
<dbReference type="Proteomes" id="UP000254100">
    <property type="component" value="Unassembled WGS sequence"/>
</dbReference>
<proteinExistence type="predicted"/>
<dbReference type="Pfam" id="PF00746">
    <property type="entry name" value="Gram_pos_anchor"/>
    <property type="match status" value="1"/>
</dbReference>
<dbReference type="SUPFAM" id="SSF52058">
    <property type="entry name" value="L domain-like"/>
    <property type="match status" value="1"/>
</dbReference>
<dbReference type="PROSITE" id="PS50847">
    <property type="entry name" value="GRAM_POS_ANCHORING"/>
    <property type="match status" value="1"/>
</dbReference>
<evidence type="ECO:0000256" key="1">
    <source>
        <dbReference type="ARBA" id="ARBA00004168"/>
    </source>
</evidence>
<evidence type="ECO:0000256" key="5">
    <source>
        <dbReference type="ARBA" id="ARBA00023088"/>
    </source>
</evidence>
<feature type="coiled-coil region" evidence="6">
    <location>
        <begin position="1099"/>
        <end position="1161"/>
    </location>
</feature>
<reference evidence="9 10" key="1">
    <citation type="submission" date="2018-06" db="EMBL/GenBank/DDBJ databases">
        <authorList>
            <consortium name="Pathogen Informatics"/>
            <person name="Doyle S."/>
        </authorList>
    </citation>
    <scope>NUCLEOTIDE SEQUENCE [LARGE SCALE GENOMIC DNA]</scope>
    <source>
        <strain evidence="9 10">NCTC13832</strain>
    </source>
</reference>
<accession>A0A380GPT5</accession>
<feature type="coiled-coil region" evidence="6">
    <location>
        <begin position="999"/>
        <end position="1061"/>
    </location>
</feature>
<sequence>MKRAFRNASSENVEGQSVDENDYRFLIVGNTATITDYLGTDKVLTIPNTVQGKKVTEIKNDVFRNKDLTSITLQEGLVKIGNHAFAENKLTNVTIPKSVKLIGEHVFRDNQLSSVTLQEGLTSIGAHAFSKNQITSITIPETVTTIDSTAFGYNKLTSVTIPNGVKVIGDTAFGYNEITSVSIPEGVTKIGDHVFRDNKLASVTLPKNLTQIGNSAFQNNLLTSIDIPKGVTSLGNAAFQNNKLTEVVIPEGVTTLGAQVFAYNKIAKVTIPSTVTKMGDAAFRSNELTSVTIPENITEIGKETFRNNKLTEVIIPKNIKTIGESAFQNNQLTSVTIPEGVTSLGKSAFEMNLLTTVDIPESVTSIGERAFAINRFTQYHLPKNLETSLTEEQKAKIYEENFIPQYRAADAAIQKAEEAAKAAQTKLEAVTKDGIVTAEDKAAVDAANKQIEAAKAAAQELLKAVPEGTEGQAALQDRLNKVSLVNSPEVNDKPNTDDSVAKLKLADDLVRAAEKAEKEAEGKLAEVTRDGIVTPADKAAVDTANAKIEAAKKAAQDALNEVPNGVEGKTGLQTRLDNVNPVASPEVNDKDANGITDENDAKLKLADDLVKAAEKAEKEAEDKLAEVTRDGLVTPAEKAAVDAANAKIEAAKKAAQDALNKVPDGVEGKVGLQTRLDNVNPVASPEVNDANANGITDENDAKLKLADDLVKAAEKAEKEAEDKLAEVTKDGLVTPAEKAAVDAANAKIEAAKKAAQTALDDIPADIEGKVELQERLDNVNPVASPEVNDKDANGITDENDAKLKLADDLVKAAEKAEKEAEDKLAEVTKDGLVTPAEKAAVDAANANIEAAKKAAQDALDKVPNGVEGKTGLQTRLDNVNPVASPEVNDKDANGITDANDAKLKLADDLVKAAEKAEKEAEDKLAEVTKDGLVTPAEKALIDEANAKVEAAKKAAQTALDDIPAGIEGKVELQERLDNVNPVVSPEVNDKDANGITDANDAKLKLADDLVKAAEKAEKEAEDKLAEVTKDGLVTPAEKAAVDAANAKIEAAKKAAQTALDDIPAGIEGKVELQERLDNVNPVASPEVNDANANGISDENDAKLKLADDLVKAAEKAEKEAEDKLTEVTKDGLVTPAEKAAVDAANAKIEAAKKAAQTALDDIPAGIEGKVELQERLDNVNPVASPEINDANANGISDENDAKLKLADDLVKAAEKAEKEAEDKLAEVMKDGLVTPAEKALIDKANAKVDAAKKAAQTALDDIPAGIEGRVGLQERLDKVHAVPSPEVNDANSNGIDDVVEAGLQGGSTGNTGSVIGSNNGGVVSTQQNPTMTATQDQNTATDSNQVATKTLPETGNTSTNTTLFGSLFAALGGLFLLGRRRKEKDAK</sequence>
<comment type="subcellular location">
    <subcellularLocation>
        <location evidence="1">Secreted</location>
        <location evidence="1">Cell wall</location>
        <topology evidence="1">Peptidoglycan-anchor</topology>
    </subcellularLocation>
</comment>
<keyword evidence="4" id="KW-0732">Signal</keyword>
<protein>
    <submittedName>
        <fullName evidence="9">Methicillin-resistant surface protein</fullName>
    </submittedName>
</protein>
<keyword evidence="6" id="KW-0175">Coiled coil</keyword>
<evidence type="ECO:0000256" key="3">
    <source>
        <dbReference type="ARBA" id="ARBA00022525"/>
    </source>
</evidence>
<keyword evidence="3" id="KW-0964">Secreted</keyword>